<accession>A0A811LJU0</accession>
<name>A0A811LJU0_9BILA</name>
<dbReference type="Proteomes" id="UP000614601">
    <property type="component" value="Unassembled WGS sequence"/>
</dbReference>
<protein>
    <submittedName>
        <fullName evidence="1">Uncharacterized protein</fullName>
    </submittedName>
</protein>
<keyword evidence="2" id="KW-1185">Reference proteome</keyword>
<dbReference type="AlphaFoldDB" id="A0A811LJU0"/>
<dbReference type="Proteomes" id="UP000783686">
    <property type="component" value="Unassembled WGS sequence"/>
</dbReference>
<proteinExistence type="predicted"/>
<dbReference type="EMBL" id="CAJFCW020000006">
    <property type="protein sequence ID" value="CAG9123778.1"/>
    <property type="molecule type" value="Genomic_DNA"/>
</dbReference>
<organism evidence="1 2">
    <name type="scientific">Bursaphelenchus okinawaensis</name>
    <dbReference type="NCBI Taxonomy" id="465554"/>
    <lineage>
        <taxon>Eukaryota</taxon>
        <taxon>Metazoa</taxon>
        <taxon>Ecdysozoa</taxon>
        <taxon>Nematoda</taxon>
        <taxon>Chromadorea</taxon>
        <taxon>Rhabditida</taxon>
        <taxon>Tylenchina</taxon>
        <taxon>Tylenchomorpha</taxon>
        <taxon>Aphelenchoidea</taxon>
        <taxon>Aphelenchoididae</taxon>
        <taxon>Bursaphelenchus</taxon>
    </lineage>
</organism>
<gene>
    <name evidence="1" type="ORF">BOKJ2_LOCUS12394</name>
</gene>
<evidence type="ECO:0000313" key="2">
    <source>
        <dbReference type="Proteomes" id="UP000614601"/>
    </source>
</evidence>
<comment type="caution">
    <text evidence="1">The sequence shown here is derived from an EMBL/GenBank/DDBJ whole genome shotgun (WGS) entry which is preliminary data.</text>
</comment>
<reference evidence="1" key="1">
    <citation type="submission" date="2020-09" db="EMBL/GenBank/DDBJ databases">
        <authorList>
            <person name="Kikuchi T."/>
        </authorList>
    </citation>
    <scope>NUCLEOTIDE SEQUENCE</scope>
    <source>
        <strain evidence="1">SH1</strain>
    </source>
</reference>
<sequence length="78" mass="9216">MKINDKLDTNLDYLAVCVFFKFGREPDISFCQDRLKKGQGFYTLKTRSLSNFQINLELIMNQVEILEMDWNDNLAVVY</sequence>
<dbReference type="EMBL" id="CAJFDH010000006">
    <property type="protein sequence ID" value="CAD5227880.1"/>
    <property type="molecule type" value="Genomic_DNA"/>
</dbReference>
<evidence type="ECO:0000313" key="1">
    <source>
        <dbReference type="EMBL" id="CAD5227880.1"/>
    </source>
</evidence>